<evidence type="ECO:0000256" key="10">
    <source>
        <dbReference type="ARBA" id="ARBA00023004"/>
    </source>
</evidence>
<keyword evidence="9" id="KW-0560">Oxidoreductase</keyword>
<dbReference type="Pfam" id="PF00848">
    <property type="entry name" value="Ring_hydroxyl_A"/>
    <property type="match status" value="1"/>
</dbReference>
<evidence type="ECO:0000256" key="1">
    <source>
        <dbReference type="ARBA" id="ARBA00001962"/>
    </source>
</evidence>
<reference evidence="14 15" key="1">
    <citation type="journal article" date="2023" name="IMA Fungus">
        <title>Comparative genomic study of the Penicillium genus elucidates a diverse pangenome and 15 lateral gene transfer events.</title>
        <authorList>
            <person name="Petersen C."/>
            <person name="Sorensen T."/>
            <person name="Nielsen M.R."/>
            <person name="Sondergaard T.E."/>
            <person name="Sorensen J.L."/>
            <person name="Fitzpatrick D.A."/>
            <person name="Frisvad J.C."/>
            <person name="Nielsen K.L."/>
        </authorList>
    </citation>
    <scope>NUCLEOTIDE SEQUENCE [LARGE SCALE GENOMIC DNA]</scope>
    <source>
        <strain evidence="14 15">IBT 35679</strain>
    </source>
</reference>
<dbReference type="SUPFAM" id="SSF50022">
    <property type="entry name" value="ISP domain"/>
    <property type="match status" value="1"/>
</dbReference>
<evidence type="ECO:0000256" key="7">
    <source>
        <dbReference type="ARBA" id="ARBA00022714"/>
    </source>
</evidence>
<dbReference type="PRINTS" id="PR00090">
    <property type="entry name" value="RNGDIOXGNASE"/>
</dbReference>
<dbReference type="InterPro" id="IPR015879">
    <property type="entry name" value="Ring_hydroxy_dOase_asu_C_dom"/>
</dbReference>
<comment type="function">
    <text evidence="2">Catalyzes the first step of the osmoprotectant glycine betaine synthesis.</text>
</comment>
<dbReference type="PANTHER" id="PTHR43756">
    <property type="entry name" value="CHOLINE MONOOXYGENASE, CHLOROPLASTIC"/>
    <property type="match status" value="1"/>
</dbReference>
<dbReference type="GO" id="GO:0051537">
    <property type="term" value="F:2 iron, 2 sulfur cluster binding"/>
    <property type="evidence" value="ECO:0007669"/>
    <property type="project" value="UniProtKB-KW"/>
</dbReference>
<evidence type="ECO:0000313" key="14">
    <source>
        <dbReference type="EMBL" id="KAJ5526081.1"/>
    </source>
</evidence>
<sequence>MTSMLKSYLGYSDPAGDKVPQETSLARALPANWYTSQEMYELERRAIFSRKWLLTTHKSRLAKTGDYLKYDIAGFPFIIVRDREGNINAFHNVCRHRAFPVVADDADSGTARIFACKYHGWSYGLNGKLAKAPGYQELDGFDKSKNGLFTIHVHVDGNGFIWVNLDSAEKPEISWEDDFKGIDLQSRFQDFDFSEYQFDHTWEMNGDYNWKILADNYNECYHCQTAHPDVPSVATLEAYDVDTKNASIIHHPGATEEQIAKGMNICSTYYFPNASMTVSPHFFFMQRFVPTSPTSCVMRYEVYRHKGSSDEDFEHVNQMFKRIMAEDKELCTKSQENLNNGVFVNGELHPKLEKGPLYFQGMVRDLVTEFHKREEGTGQQIWPSRQALPAAATTSQEDMDFCTNLTTQKQGADCSTQATGCCGGGCQTAGNQTLAY</sequence>
<accession>A0AAD6CMN1</accession>
<dbReference type="Gene3D" id="3.90.380.10">
    <property type="entry name" value="Naphthalene 1,2-dioxygenase Alpha Subunit, Chain A, domain 1"/>
    <property type="match status" value="2"/>
</dbReference>
<comment type="cofactor">
    <cofactor evidence="1">
        <name>Fe cation</name>
        <dbReference type="ChEBI" id="CHEBI:24875"/>
    </cofactor>
</comment>
<dbReference type="Gene3D" id="2.102.10.10">
    <property type="entry name" value="Rieske [2Fe-2S] iron-sulphur domain"/>
    <property type="match status" value="1"/>
</dbReference>
<gene>
    <name evidence="14" type="ORF">N7494_012731</name>
</gene>
<dbReference type="EMBL" id="JAQIZZ010000008">
    <property type="protein sequence ID" value="KAJ5526081.1"/>
    <property type="molecule type" value="Genomic_DNA"/>
</dbReference>
<dbReference type="CDD" id="cd03469">
    <property type="entry name" value="Rieske_RO_Alpha_N"/>
    <property type="match status" value="1"/>
</dbReference>
<dbReference type="CDD" id="cd00680">
    <property type="entry name" value="RHO_alpha_C"/>
    <property type="match status" value="1"/>
</dbReference>
<evidence type="ECO:0000256" key="4">
    <source>
        <dbReference type="ARBA" id="ARBA00010848"/>
    </source>
</evidence>
<proteinExistence type="inferred from homology"/>
<evidence type="ECO:0000256" key="2">
    <source>
        <dbReference type="ARBA" id="ARBA00002149"/>
    </source>
</evidence>
<organism evidence="14 15">
    <name type="scientific">Penicillium frequentans</name>
    <dbReference type="NCBI Taxonomy" id="3151616"/>
    <lineage>
        <taxon>Eukaryota</taxon>
        <taxon>Fungi</taxon>
        <taxon>Dikarya</taxon>
        <taxon>Ascomycota</taxon>
        <taxon>Pezizomycotina</taxon>
        <taxon>Eurotiomycetes</taxon>
        <taxon>Eurotiomycetidae</taxon>
        <taxon>Eurotiales</taxon>
        <taxon>Aspergillaceae</taxon>
        <taxon>Penicillium</taxon>
    </lineage>
</organism>
<dbReference type="GO" id="GO:0005506">
    <property type="term" value="F:iron ion binding"/>
    <property type="evidence" value="ECO:0007669"/>
    <property type="project" value="InterPro"/>
</dbReference>
<dbReference type="EC" id="1.14.15.7" evidence="5"/>
<evidence type="ECO:0000256" key="6">
    <source>
        <dbReference type="ARBA" id="ARBA00014931"/>
    </source>
</evidence>
<evidence type="ECO:0000256" key="9">
    <source>
        <dbReference type="ARBA" id="ARBA00023002"/>
    </source>
</evidence>
<dbReference type="AlphaFoldDB" id="A0AAD6CMN1"/>
<keyword evidence="7" id="KW-0001">2Fe-2S</keyword>
<dbReference type="GO" id="GO:0019133">
    <property type="term" value="F:choline monooxygenase activity"/>
    <property type="evidence" value="ECO:0007669"/>
    <property type="project" value="UniProtKB-EC"/>
</dbReference>
<evidence type="ECO:0000313" key="15">
    <source>
        <dbReference type="Proteomes" id="UP001220324"/>
    </source>
</evidence>
<evidence type="ECO:0000256" key="11">
    <source>
        <dbReference type="ARBA" id="ARBA00023014"/>
    </source>
</evidence>
<evidence type="ECO:0000256" key="12">
    <source>
        <dbReference type="ARBA" id="ARBA00049097"/>
    </source>
</evidence>
<dbReference type="PANTHER" id="PTHR43756:SF5">
    <property type="entry name" value="CHOLINE MONOOXYGENASE, CHLOROPLASTIC"/>
    <property type="match status" value="1"/>
</dbReference>
<evidence type="ECO:0000259" key="13">
    <source>
        <dbReference type="PROSITE" id="PS51296"/>
    </source>
</evidence>
<comment type="similarity">
    <text evidence="4">Belongs to the choline monooxygenase family.</text>
</comment>
<dbReference type="PROSITE" id="PS51296">
    <property type="entry name" value="RIESKE"/>
    <property type="match status" value="1"/>
</dbReference>
<comment type="pathway">
    <text evidence="3">Amine and polyamine biosynthesis; betaine biosynthesis via choline pathway; betaine aldehyde from choline (monooxygenase route): step 1/1.</text>
</comment>
<feature type="domain" description="Rieske" evidence="13">
    <location>
        <begin position="54"/>
        <end position="141"/>
    </location>
</feature>
<keyword evidence="15" id="KW-1185">Reference proteome</keyword>
<evidence type="ECO:0000256" key="5">
    <source>
        <dbReference type="ARBA" id="ARBA00012763"/>
    </source>
</evidence>
<protein>
    <recommendedName>
        <fullName evidence="6">Choline monooxygenase, chloroplastic</fullName>
        <ecNumber evidence="5">1.14.15.7</ecNumber>
    </recommendedName>
</protein>
<dbReference type="Proteomes" id="UP001220324">
    <property type="component" value="Unassembled WGS sequence"/>
</dbReference>
<dbReference type="InterPro" id="IPR036922">
    <property type="entry name" value="Rieske_2Fe-2S_sf"/>
</dbReference>
<dbReference type="Pfam" id="PF00355">
    <property type="entry name" value="Rieske"/>
    <property type="match status" value="1"/>
</dbReference>
<name>A0AAD6CMN1_9EURO</name>
<dbReference type="InterPro" id="IPR017941">
    <property type="entry name" value="Rieske_2Fe-2S"/>
</dbReference>
<evidence type="ECO:0000256" key="3">
    <source>
        <dbReference type="ARBA" id="ARBA00004866"/>
    </source>
</evidence>
<comment type="catalytic activity">
    <reaction evidence="12">
        <text>choline + 2 reduced [2Fe-2S]-[ferredoxin] + O2 + 2 H(+) = betaine aldehyde hydrate + 2 oxidized [2Fe-2S]-[ferredoxin] + H2O</text>
        <dbReference type="Rhea" id="RHEA:17769"/>
        <dbReference type="Rhea" id="RHEA-COMP:10000"/>
        <dbReference type="Rhea" id="RHEA-COMP:10001"/>
        <dbReference type="ChEBI" id="CHEBI:15354"/>
        <dbReference type="ChEBI" id="CHEBI:15377"/>
        <dbReference type="ChEBI" id="CHEBI:15378"/>
        <dbReference type="ChEBI" id="CHEBI:15379"/>
        <dbReference type="ChEBI" id="CHEBI:15870"/>
        <dbReference type="ChEBI" id="CHEBI:33737"/>
        <dbReference type="ChEBI" id="CHEBI:33738"/>
        <dbReference type="EC" id="1.14.15.7"/>
    </reaction>
</comment>
<evidence type="ECO:0000256" key="8">
    <source>
        <dbReference type="ARBA" id="ARBA00022723"/>
    </source>
</evidence>
<dbReference type="SUPFAM" id="SSF55961">
    <property type="entry name" value="Bet v1-like"/>
    <property type="match status" value="1"/>
</dbReference>
<keyword evidence="8" id="KW-0479">Metal-binding</keyword>
<dbReference type="InterPro" id="IPR001663">
    <property type="entry name" value="Rng_hydr_dOase-A"/>
</dbReference>
<keyword evidence="10" id="KW-0408">Iron</keyword>
<comment type="caution">
    <text evidence="14">The sequence shown here is derived from an EMBL/GenBank/DDBJ whole genome shotgun (WGS) entry which is preliminary data.</text>
</comment>
<keyword evidence="11" id="KW-0411">Iron-sulfur</keyword>